<dbReference type="AlphaFoldDB" id="A0A1S7QL09"/>
<name>A0A1S7QL09_9HYPH</name>
<sequence>METALTVVGGLLSLAGGILGYPLAEMIDDFQEWSIKNDLATARKMIDRYESKLVKATDDKTFTDNYYLTGSLYGLFAAQRITASAYNALHQANRRTHGLPDYSLERHEGVIDWGRTQTSYNEIRAAIAYKRANYETRNTKPLSLVLVVVGSLLAIVGALAK</sequence>
<evidence type="ECO:0000256" key="1">
    <source>
        <dbReference type="SAM" id="Phobius"/>
    </source>
</evidence>
<dbReference type="Proteomes" id="UP000191987">
    <property type="component" value="Unassembled WGS sequence"/>
</dbReference>
<keyword evidence="1" id="KW-1133">Transmembrane helix</keyword>
<evidence type="ECO:0000313" key="3">
    <source>
        <dbReference type="Proteomes" id="UP000191987"/>
    </source>
</evidence>
<dbReference type="EMBL" id="FBWG01000024">
    <property type="protein sequence ID" value="CUX38538.1"/>
    <property type="molecule type" value="Genomic_DNA"/>
</dbReference>
<proteinExistence type="predicted"/>
<organism evidence="2 3">
    <name type="scientific">Agrobacterium deltaense Zutra 3/1</name>
    <dbReference type="NCBI Taxonomy" id="1183427"/>
    <lineage>
        <taxon>Bacteria</taxon>
        <taxon>Pseudomonadati</taxon>
        <taxon>Pseudomonadota</taxon>
        <taxon>Alphaproteobacteria</taxon>
        <taxon>Hyphomicrobiales</taxon>
        <taxon>Rhizobiaceae</taxon>
        <taxon>Rhizobium/Agrobacterium group</taxon>
        <taxon>Agrobacterium</taxon>
    </lineage>
</organism>
<accession>A0A1S7QL09</accession>
<evidence type="ECO:0000313" key="2">
    <source>
        <dbReference type="EMBL" id="CUX38538.1"/>
    </source>
</evidence>
<gene>
    <name evidence="2" type="ORF">AGR7C_Cc70049</name>
</gene>
<dbReference type="RefSeq" id="WP_080816032.1">
    <property type="nucleotide sequence ID" value="NZ_LT009748.1"/>
</dbReference>
<protein>
    <submittedName>
        <fullName evidence="2">Uncharacterized protein</fullName>
    </submittedName>
</protein>
<keyword evidence="1" id="KW-0812">Transmembrane</keyword>
<feature type="transmembrane region" description="Helical" evidence="1">
    <location>
        <begin position="141"/>
        <end position="160"/>
    </location>
</feature>
<reference evidence="2 3" key="1">
    <citation type="submission" date="2016-01" db="EMBL/GenBank/DDBJ databases">
        <authorList>
            <person name="Oliw E.H."/>
        </authorList>
    </citation>
    <scope>NUCLEOTIDE SEQUENCE [LARGE SCALE GENOMIC DNA]</scope>
    <source>
        <strain evidence="2 3">Zutra 3-1</strain>
    </source>
</reference>
<keyword evidence="1" id="KW-0472">Membrane</keyword>